<evidence type="ECO:0000256" key="7">
    <source>
        <dbReference type="SAM" id="MobiDB-lite"/>
    </source>
</evidence>
<feature type="transmembrane region" description="Helical" evidence="8">
    <location>
        <begin position="319"/>
        <end position="341"/>
    </location>
</feature>
<feature type="transmembrane region" description="Helical" evidence="8">
    <location>
        <begin position="210"/>
        <end position="230"/>
    </location>
</feature>
<dbReference type="InterPro" id="IPR000731">
    <property type="entry name" value="SSD"/>
</dbReference>
<keyword evidence="4 8" id="KW-0812">Transmembrane</keyword>
<gene>
    <name evidence="10" type="primary">mmpL</name>
    <name evidence="10" type="ORF">MHPYR_250054</name>
</gene>
<dbReference type="Gene3D" id="1.20.1640.10">
    <property type="entry name" value="Multidrug efflux transporter AcrB transmembrane domain"/>
    <property type="match status" value="2"/>
</dbReference>
<keyword evidence="6 8" id="KW-0472">Membrane</keyword>
<evidence type="ECO:0000256" key="6">
    <source>
        <dbReference type="ARBA" id="ARBA00023136"/>
    </source>
</evidence>
<evidence type="ECO:0000259" key="9">
    <source>
        <dbReference type="PROSITE" id="PS50156"/>
    </source>
</evidence>
<evidence type="ECO:0000256" key="4">
    <source>
        <dbReference type="ARBA" id="ARBA00022692"/>
    </source>
</evidence>
<comment type="similarity">
    <text evidence="2">Belongs to the resistance-nodulation-cell division (RND) (TC 2.A.6) family. MmpL subfamily.</text>
</comment>
<feature type="region of interest" description="Disordered" evidence="7">
    <location>
        <begin position="664"/>
        <end position="688"/>
    </location>
</feature>
<proteinExistence type="inferred from homology"/>
<name>A0A1Y5PAC8_9MYCO</name>
<dbReference type="PROSITE" id="PS50156">
    <property type="entry name" value="SSD"/>
    <property type="match status" value="1"/>
</dbReference>
<dbReference type="InterPro" id="IPR004869">
    <property type="entry name" value="MMPL_dom"/>
</dbReference>
<comment type="subcellular location">
    <subcellularLocation>
        <location evidence="1">Cell membrane</location>
        <topology evidence="1">Multi-pass membrane protein</topology>
    </subcellularLocation>
</comment>
<evidence type="ECO:0000256" key="5">
    <source>
        <dbReference type="ARBA" id="ARBA00022989"/>
    </source>
</evidence>
<dbReference type="SUPFAM" id="SSF82866">
    <property type="entry name" value="Multidrug efflux transporter AcrB transmembrane domain"/>
    <property type="match status" value="2"/>
</dbReference>
<dbReference type="PANTHER" id="PTHR33406">
    <property type="entry name" value="MEMBRANE PROTEIN MJ1562-RELATED"/>
    <property type="match status" value="1"/>
</dbReference>
<dbReference type="FunFam" id="1.20.1640.10:FF:000020">
    <property type="entry name" value="Transmembrane transport protein MmpL10"/>
    <property type="match status" value="1"/>
</dbReference>
<dbReference type="Pfam" id="PF03176">
    <property type="entry name" value="MMPL"/>
    <property type="match status" value="2"/>
</dbReference>
<feature type="transmembrane region" description="Helical" evidence="8">
    <location>
        <begin position="371"/>
        <end position="390"/>
    </location>
</feature>
<feature type="transmembrane region" description="Helical" evidence="8">
    <location>
        <begin position="817"/>
        <end position="836"/>
    </location>
</feature>
<feature type="transmembrane region" description="Helical" evidence="8">
    <location>
        <begin position="915"/>
        <end position="937"/>
    </location>
</feature>
<dbReference type="PANTHER" id="PTHR33406:SF6">
    <property type="entry name" value="MEMBRANE PROTEIN YDGH-RELATED"/>
    <property type="match status" value="1"/>
</dbReference>
<dbReference type="InterPro" id="IPR050545">
    <property type="entry name" value="Mycobact_MmpL"/>
</dbReference>
<feature type="domain" description="SSD" evidence="9">
    <location>
        <begin position="229"/>
        <end position="340"/>
    </location>
</feature>
<keyword evidence="3" id="KW-1003">Cell membrane</keyword>
<feature type="transmembrane region" description="Helical" evidence="8">
    <location>
        <begin position="185"/>
        <end position="203"/>
    </location>
</feature>
<evidence type="ECO:0000256" key="1">
    <source>
        <dbReference type="ARBA" id="ARBA00004651"/>
    </source>
</evidence>
<dbReference type="NCBIfam" id="TIGR00833">
    <property type="entry name" value="actII"/>
    <property type="match status" value="1"/>
</dbReference>
<dbReference type="GO" id="GO:0005886">
    <property type="term" value="C:plasma membrane"/>
    <property type="evidence" value="ECO:0007669"/>
    <property type="project" value="UniProtKB-SubCell"/>
</dbReference>
<evidence type="ECO:0000313" key="10">
    <source>
        <dbReference type="EMBL" id="SBS75652.1"/>
    </source>
</evidence>
<evidence type="ECO:0000256" key="8">
    <source>
        <dbReference type="SAM" id="Phobius"/>
    </source>
</evidence>
<reference evidence="10" key="1">
    <citation type="submission" date="2016-03" db="EMBL/GenBank/DDBJ databases">
        <authorList>
            <person name="Ploux O."/>
        </authorList>
    </citation>
    <scope>NUCLEOTIDE SEQUENCE</scope>
    <source>
        <strain evidence="10">UC10</strain>
    </source>
</reference>
<feature type="transmembrane region" description="Helical" evidence="8">
    <location>
        <begin position="12"/>
        <end position="30"/>
    </location>
</feature>
<organism evidence="10">
    <name type="scientific">uncultured Mycobacterium sp</name>
    <dbReference type="NCBI Taxonomy" id="171292"/>
    <lineage>
        <taxon>Bacteria</taxon>
        <taxon>Bacillati</taxon>
        <taxon>Actinomycetota</taxon>
        <taxon>Actinomycetes</taxon>
        <taxon>Mycobacteriales</taxon>
        <taxon>Mycobacteriaceae</taxon>
        <taxon>Mycobacterium</taxon>
        <taxon>environmental samples</taxon>
    </lineage>
</organism>
<protein>
    <submittedName>
        <fullName evidence="10">Putative membrane protein mmpL10</fullName>
    </submittedName>
</protein>
<feature type="transmembrane region" description="Helical" evidence="8">
    <location>
        <begin position="843"/>
        <end position="868"/>
    </location>
</feature>
<evidence type="ECO:0000256" key="2">
    <source>
        <dbReference type="ARBA" id="ARBA00010157"/>
    </source>
</evidence>
<feature type="transmembrane region" description="Helical" evidence="8">
    <location>
        <begin position="242"/>
        <end position="262"/>
    </location>
</feature>
<evidence type="ECO:0000256" key="3">
    <source>
        <dbReference type="ARBA" id="ARBA00022475"/>
    </source>
</evidence>
<feature type="transmembrane region" description="Helical" evidence="8">
    <location>
        <begin position="874"/>
        <end position="894"/>
    </location>
</feature>
<accession>A0A1Y5PAC8</accession>
<feature type="transmembrane region" description="Helical" evidence="8">
    <location>
        <begin position="283"/>
        <end position="307"/>
    </location>
</feature>
<keyword evidence="5 8" id="KW-1133">Transmembrane helix</keyword>
<dbReference type="InterPro" id="IPR004707">
    <property type="entry name" value="MmpL_fam"/>
</dbReference>
<sequence length="992" mass="105377">MRRLADFVVRWPWAVIGLWVALAVTLPLTFPSLTDMAQKHPLAMLPGDAPSSVAARQMTEAFSEPGGDDLLLVVLTDERGLSPAHEATYRKLVGALREDQHDVVMLQDFVETPALRSFLTSKDNKSWVVPVGLAGALGTPQSYDAYKRVASIVKQNTAGSPLEVHLTGPAATVADLTVAGERDRLPIELAIGVLVLLVLLVVYRNPITMLLPLIGIGTSLVIAQSVVAGLSNLTGLGVSNQAIILLSAMIAGAGTDYAVFLISRYHDYVRRGESSEDAVRQALGSVGKVITASAATIGITFLGISFAKMGVFSTVGVSSAIGVGVAYLAALTLLPAIIAVAGPRGWITPRRELTTRWWRRSGIRIVRRPRVHLVASVLILILLASCVGLAKYNYDDRKAVAASDPSSVGYTALERHFDLNQSIPSYVLIRSPRDLRTPQALADLEQMAERISQVPNIAMVSGITRPTGSVPQEFRATYQAGLVGNQLGNGAAMIAANMNDLNHLAGGANTLATNLGDVRGQVTQIATSVQGMVDAFSAIRGQYGGDKLVKNVETAAKLVNAMNRLGNSMGINVQAAKDLFAWVGPVLVALHGNAVCDLDPSCAETRGHFQALVDARNDGTLDEINSLAGQLQSMQDRQSLDATLRQLSDAFGRLTKVMHTMGLDSPGGAQASTNKLRQGADRAASGSRDVATGVGQVVDQIQLMRTGLDQAAAFLLSMKQDAASPAMAGFNIPPEVLNLPDFKMASKMFISPDGHSVRYLVLTKLDPFSAAAMDQVNAISDAARSAQPNTSLSDATISMGGYPAALRDTRDYYQKDIRFIIAVTMTVVLLTLMLLLRAVIAPLYLVGSVVLSYFAALGIGILVFQYLFGQQLHWTVPPLAFVVLVAVGADYNLLFASRLRDESFGGTRYGVIRTLSSTGGVITAAGLIFAASMWGLLFSSIGTVVQGGFVIGVGILLDTFLVRTVTVPAMATLVGKANWWPSRMTSQGSGKA</sequence>
<dbReference type="EMBL" id="FLQS01000018">
    <property type="protein sequence ID" value="SBS75652.1"/>
    <property type="molecule type" value="Genomic_DNA"/>
</dbReference>
<dbReference type="AlphaFoldDB" id="A0A1Y5PAC8"/>